<name>A0A0A8ZYT2_ARUDO</name>
<evidence type="ECO:0000313" key="1">
    <source>
        <dbReference type="EMBL" id="JAD43986.1"/>
    </source>
</evidence>
<dbReference type="AlphaFoldDB" id="A0A0A8ZYT2"/>
<protein>
    <submittedName>
        <fullName evidence="1">Uncharacterized protein</fullName>
    </submittedName>
</protein>
<reference evidence="1" key="2">
    <citation type="journal article" date="2015" name="Data Brief">
        <title>Shoot transcriptome of the giant reed, Arundo donax.</title>
        <authorList>
            <person name="Barrero R.A."/>
            <person name="Guerrero F.D."/>
            <person name="Moolhuijzen P."/>
            <person name="Goolsby J.A."/>
            <person name="Tidwell J."/>
            <person name="Bellgard S.E."/>
            <person name="Bellgard M.I."/>
        </authorList>
    </citation>
    <scope>NUCLEOTIDE SEQUENCE</scope>
    <source>
        <tissue evidence="1">Shoot tissue taken approximately 20 cm above the soil surface</tissue>
    </source>
</reference>
<reference evidence="1" key="1">
    <citation type="submission" date="2014-09" db="EMBL/GenBank/DDBJ databases">
        <authorList>
            <person name="Magalhaes I.L.F."/>
            <person name="Oliveira U."/>
            <person name="Santos F.R."/>
            <person name="Vidigal T.H.D.A."/>
            <person name="Brescovit A.D."/>
            <person name="Santos A.J."/>
        </authorList>
    </citation>
    <scope>NUCLEOTIDE SEQUENCE</scope>
    <source>
        <tissue evidence="1">Shoot tissue taken approximately 20 cm above the soil surface</tissue>
    </source>
</reference>
<sequence>MGIGPVTSFWLRFWKLLKVCSWNSGDSCMLFSFAYGHWSYALSFT</sequence>
<organism evidence="1">
    <name type="scientific">Arundo donax</name>
    <name type="common">Giant reed</name>
    <name type="synonym">Donax arundinaceus</name>
    <dbReference type="NCBI Taxonomy" id="35708"/>
    <lineage>
        <taxon>Eukaryota</taxon>
        <taxon>Viridiplantae</taxon>
        <taxon>Streptophyta</taxon>
        <taxon>Embryophyta</taxon>
        <taxon>Tracheophyta</taxon>
        <taxon>Spermatophyta</taxon>
        <taxon>Magnoliopsida</taxon>
        <taxon>Liliopsida</taxon>
        <taxon>Poales</taxon>
        <taxon>Poaceae</taxon>
        <taxon>PACMAD clade</taxon>
        <taxon>Arundinoideae</taxon>
        <taxon>Arundineae</taxon>
        <taxon>Arundo</taxon>
    </lineage>
</organism>
<dbReference type="EMBL" id="GBRH01253909">
    <property type="protein sequence ID" value="JAD43986.1"/>
    <property type="molecule type" value="Transcribed_RNA"/>
</dbReference>
<accession>A0A0A8ZYT2</accession>
<proteinExistence type="predicted"/>